<evidence type="ECO:0000313" key="2">
    <source>
        <dbReference type="Proteomes" id="UP000325289"/>
    </source>
</evidence>
<evidence type="ECO:0008006" key="3">
    <source>
        <dbReference type="Google" id="ProtNLM"/>
    </source>
</evidence>
<sequence length="207" mass="22462">MTDMDSEAASARDCLTDLIAQAAILVVDDEPGMRNVLAKCLSPHARVVVEAASSEEAGTLPQLRHAQVQGAKACLQLTVSVAVAPGLPPVTAFVAASADQPFDVVLHQGLEHRLGDGAEKVSLVVLLQQLDQGHVGLGHRGLHRSVVEVRKLHHHRRPRWLHRRRGAKFHHVLGDYLKGSFAGRSRSWVKGTRPISGRIPLLRTSLP</sequence>
<reference evidence="1 2" key="1">
    <citation type="submission" date="2016-10" db="EMBL/GenBank/DDBJ databases">
        <authorList>
            <person name="Varghese N."/>
            <person name="Submissions S."/>
        </authorList>
    </citation>
    <scope>NUCLEOTIDE SEQUENCE [LARGE SCALE GENOMIC DNA]</scope>
    <source>
        <strain evidence="2">YIM D21,KCTC 23444,ACCC 10710</strain>
    </source>
</reference>
<dbReference type="InterPro" id="IPR011006">
    <property type="entry name" value="CheY-like_superfamily"/>
</dbReference>
<dbReference type="AlphaFoldDB" id="A0A1I2CSI4"/>
<organism evidence="1 2">
    <name type="scientific">Roseivivax sediminis</name>
    <dbReference type="NCBI Taxonomy" id="936889"/>
    <lineage>
        <taxon>Bacteria</taxon>
        <taxon>Pseudomonadati</taxon>
        <taxon>Pseudomonadota</taxon>
        <taxon>Alphaproteobacteria</taxon>
        <taxon>Rhodobacterales</taxon>
        <taxon>Roseobacteraceae</taxon>
        <taxon>Roseivivax</taxon>
    </lineage>
</organism>
<dbReference type="Proteomes" id="UP000325289">
    <property type="component" value="Unassembled WGS sequence"/>
</dbReference>
<dbReference type="EMBL" id="FOMS01000014">
    <property type="protein sequence ID" value="SFE71317.1"/>
    <property type="molecule type" value="Genomic_DNA"/>
</dbReference>
<proteinExistence type="predicted"/>
<accession>A0A1I2CSI4</accession>
<name>A0A1I2CSI4_9RHOB</name>
<protein>
    <recommendedName>
        <fullName evidence="3">Response regulatory domain-containing protein</fullName>
    </recommendedName>
</protein>
<keyword evidence="2" id="KW-1185">Reference proteome</keyword>
<evidence type="ECO:0000313" key="1">
    <source>
        <dbReference type="EMBL" id="SFE71317.1"/>
    </source>
</evidence>
<dbReference type="SUPFAM" id="SSF52172">
    <property type="entry name" value="CheY-like"/>
    <property type="match status" value="1"/>
</dbReference>
<gene>
    <name evidence="1" type="ORF">SAMN04515678_11468</name>
</gene>